<dbReference type="InterPro" id="IPR023346">
    <property type="entry name" value="Lysozyme-like_dom_sf"/>
</dbReference>
<sequence length="372" mass="41273">MAIFSKNNILALTAGCLISTVMMAAPVPEGEQKASGEQSSSKQTASSEQKASYASTRPEVEAFIKDLVKNEQFSRNEVEAVLGKAQRSDRVLELISRPAEKRLEWKDYRKIFMTDQRVNEGIDFWLAHAETLAAAEKEYGVPASIIVAIIGVETYYGRLTGGFKVLDALSTLSFDYPPRRTFFTQQLKEFLILVREQKLDPHELTGSYAGAMGIPQFMPSSYRAYAVDFTGDGQSNIWKQKEDAIGSVANYLKENGWRAGKPIASKARVQGTKYEQAIGKTVRPAKTLKQLETAGWKPVNVLPSATKAAAMSFEGENGTEYWLGMENFRVITTYNRSKLYAMAVHQLAKEVNTGYKTAVQKKKTDATVANKS</sequence>
<evidence type="ECO:0000256" key="1">
    <source>
        <dbReference type="SAM" id="MobiDB-lite"/>
    </source>
</evidence>
<feature type="region of interest" description="Disordered" evidence="1">
    <location>
        <begin position="29"/>
        <end position="54"/>
    </location>
</feature>
<feature type="domain" description="Transglycosylase SLT" evidence="3">
    <location>
        <begin position="57"/>
        <end position="349"/>
    </location>
</feature>
<keyword evidence="2" id="KW-0732">Signal</keyword>
<feature type="chain" id="PRO_5046200080" evidence="2">
    <location>
        <begin position="25"/>
        <end position="372"/>
    </location>
</feature>
<dbReference type="NCBIfam" id="TIGR02282">
    <property type="entry name" value="MltB"/>
    <property type="match status" value="1"/>
</dbReference>
<dbReference type="EMBL" id="JBEWTB010000002">
    <property type="protein sequence ID" value="MET4757987.1"/>
    <property type="molecule type" value="Genomic_DNA"/>
</dbReference>
<dbReference type="PANTHER" id="PTHR30163">
    <property type="entry name" value="MEMBRANE-BOUND LYTIC MUREIN TRANSGLYCOSYLASE B"/>
    <property type="match status" value="1"/>
</dbReference>
<accession>A0ABV2SJP6</accession>
<keyword evidence="4" id="KW-0456">Lyase</keyword>
<protein>
    <submittedName>
        <fullName evidence="4">Membrane-bound lytic murein transglycosylase B</fullName>
        <ecNumber evidence="4">4.2.2.-</ecNumber>
    </submittedName>
</protein>
<feature type="signal peptide" evidence="2">
    <location>
        <begin position="1"/>
        <end position="24"/>
    </location>
</feature>
<dbReference type="EC" id="4.2.2.-" evidence="4"/>
<dbReference type="Gene3D" id="1.10.530.10">
    <property type="match status" value="1"/>
</dbReference>
<dbReference type="CDD" id="cd13399">
    <property type="entry name" value="Slt35-like"/>
    <property type="match status" value="1"/>
</dbReference>
<evidence type="ECO:0000259" key="3">
    <source>
        <dbReference type="Pfam" id="PF13406"/>
    </source>
</evidence>
<evidence type="ECO:0000313" key="4">
    <source>
        <dbReference type="EMBL" id="MET4757987.1"/>
    </source>
</evidence>
<dbReference type="PANTHER" id="PTHR30163:SF9">
    <property type="entry name" value="MEMBRANE-BOUND LYTIC MUREIN TRANSGLYCOSYLASE B"/>
    <property type="match status" value="1"/>
</dbReference>
<reference evidence="4 5" key="1">
    <citation type="submission" date="2024-06" db="EMBL/GenBank/DDBJ databases">
        <title>Genomic Encyclopedia of Type Strains, Phase V (KMG-V): Genome sequencing to study the core and pangenomes of soil and plant-associated prokaryotes.</title>
        <authorList>
            <person name="Whitman W."/>
        </authorList>
    </citation>
    <scope>NUCLEOTIDE SEQUENCE [LARGE SCALE GENOMIC DNA]</scope>
    <source>
        <strain evidence="4 5">NE40</strain>
    </source>
</reference>
<dbReference type="Gene3D" id="1.10.8.350">
    <property type="entry name" value="Bacterial muramidase"/>
    <property type="match status" value="1"/>
</dbReference>
<organism evidence="4 5">
    <name type="scientific">Endozoicomonas lisbonensis</name>
    <dbReference type="NCBI Taxonomy" id="3120522"/>
    <lineage>
        <taxon>Bacteria</taxon>
        <taxon>Pseudomonadati</taxon>
        <taxon>Pseudomonadota</taxon>
        <taxon>Gammaproteobacteria</taxon>
        <taxon>Oceanospirillales</taxon>
        <taxon>Endozoicomonadaceae</taxon>
        <taxon>Endozoicomonas</taxon>
    </lineage>
</organism>
<dbReference type="Proteomes" id="UP001549366">
    <property type="component" value="Unassembled WGS sequence"/>
</dbReference>
<feature type="compositionally biased region" description="Polar residues" evidence="1">
    <location>
        <begin position="35"/>
        <end position="54"/>
    </location>
</feature>
<evidence type="ECO:0000313" key="5">
    <source>
        <dbReference type="Proteomes" id="UP001549366"/>
    </source>
</evidence>
<dbReference type="GO" id="GO:0016829">
    <property type="term" value="F:lyase activity"/>
    <property type="evidence" value="ECO:0007669"/>
    <property type="project" value="UniProtKB-KW"/>
</dbReference>
<gene>
    <name evidence="4" type="ORF">V5J35_003179</name>
</gene>
<name>A0ABV2SJP6_9GAMM</name>
<evidence type="ECO:0000256" key="2">
    <source>
        <dbReference type="SAM" id="SignalP"/>
    </source>
</evidence>
<dbReference type="InterPro" id="IPR011757">
    <property type="entry name" value="Lytic_transglycosylase_MltB"/>
</dbReference>
<dbReference type="RefSeq" id="WP_354008101.1">
    <property type="nucleotide sequence ID" value="NZ_JBEWTA010000001.1"/>
</dbReference>
<dbReference type="InterPro" id="IPR031304">
    <property type="entry name" value="SLT_2"/>
</dbReference>
<proteinExistence type="predicted"/>
<dbReference type="Pfam" id="PF13406">
    <property type="entry name" value="SLT_2"/>
    <property type="match status" value="1"/>
</dbReference>
<dbReference type="SUPFAM" id="SSF53955">
    <property type="entry name" value="Lysozyme-like"/>
    <property type="match status" value="1"/>
</dbReference>
<dbReference type="InterPro" id="IPR043426">
    <property type="entry name" value="MltB-like"/>
</dbReference>
<keyword evidence="5" id="KW-1185">Reference proteome</keyword>
<comment type="caution">
    <text evidence="4">The sequence shown here is derived from an EMBL/GenBank/DDBJ whole genome shotgun (WGS) entry which is preliminary data.</text>
</comment>